<dbReference type="Pfam" id="PF00041">
    <property type="entry name" value="fn3"/>
    <property type="match status" value="2"/>
</dbReference>
<feature type="region of interest" description="Disordered" evidence="2">
    <location>
        <begin position="956"/>
        <end position="979"/>
    </location>
</feature>
<dbReference type="Gene3D" id="2.60.40.10">
    <property type="entry name" value="Immunoglobulins"/>
    <property type="match status" value="2"/>
</dbReference>
<evidence type="ECO:0000259" key="4">
    <source>
        <dbReference type="PROSITE" id="PS50853"/>
    </source>
</evidence>
<evidence type="ECO:0000256" key="1">
    <source>
        <dbReference type="ARBA" id="ARBA00023157"/>
    </source>
</evidence>
<dbReference type="InterPro" id="IPR036508">
    <property type="entry name" value="Chitin-bd_dom_sf"/>
</dbReference>
<dbReference type="SUPFAM" id="SSF57625">
    <property type="entry name" value="Invertebrate chitin-binding proteins"/>
    <property type="match status" value="1"/>
</dbReference>
<dbReference type="GO" id="GO:0005576">
    <property type="term" value="C:extracellular region"/>
    <property type="evidence" value="ECO:0007669"/>
    <property type="project" value="InterPro"/>
</dbReference>
<dbReference type="Gene3D" id="2.20.100.10">
    <property type="entry name" value="Thrombospondin type-1 (TSP1) repeat"/>
    <property type="match status" value="1"/>
</dbReference>
<dbReference type="PROSITE" id="PS50092">
    <property type="entry name" value="TSP1"/>
    <property type="match status" value="1"/>
</dbReference>
<feature type="domain" description="Fibronectin type-III" evidence="4">
    <location>
        <begin position="827"/>
        <end position="930"/>
    </location>
</feature>
<dbReference type="Pfam" id="PF01607">
    <property type="entry name" value="CBM_14"/>
    <property type="match status" value="1"/>
</dbReference>
<evidence type="ECO:0000256" key="2">
    <source>
        <dbReference type="SAM" id="MobiDB-lite"/>
    </source>
</evidence>
<dbReference type="InterPro" id="IPR003961">
    <property type="entry name" value="FN3_dom"/>
</dbReference>
<dbReference type="SMART" id="SM00060">
    <property type="entry name" value="FN3"/>
    <property type="match status" value="2"/>
</dbReference>
<dbReference type="AlphaFoldDB" id="A0A7M5XE53"/>
<dbReference type="InterPro" id="IPR036383">
    <property type="entry name" value="TSP1_rpt_sf"/>
</dbReference>
<dbReference type="FunFam" id="2.20.100.10:FF:000001">
    <property type="entry name" value="semaphorin-5A isoform X1"/>
    <property type="match status" value="1"/>
</dbReference>
<keyword evidence="6" id="KW-1185">Reference proteome</keyword>
<dbReference type="SUPFAM" id="SSF49265">
    <property type="entry name" value="Fibronectin type III"/>
    <property type="match status" value="1"/>
</dbReference>
<dbReference type="Pfam" id="PF25815">
    <property type="entry name" value="CTHRC1_C"/>
    <property type="match status" value="1"/>
</dbReference>
<evidence type="ECO:0000313" key="5">
    <source>
        <dbReference type="EnsemblMetazoa" id="CLYHEMP022086.1"/>
    </source>
</evidence>
<dbReference type="PROSITE" id="PS50853">
    <property type="entry name" value="FN3"/>
    <property type="match status" value="2"/>
</dbReference>
<dbReference type="InterPro" id="IPR048997">
    <property type="entry name" value="Stonustoxin-like_helical"/>
</dbReference>
<evidence type="ECO:0000256" key="3">
    <source>
        <dbReference type="SAM" id="SignalP"/>
    </source>
</evidence>
<dbReference type="SUPFAM" id="SSF82895">
    <property type="entry name" value="TSP-1 type 1 repeat"/>
    <property type="match status" value="1"/>
</dbReference>
<feature type="domain" description="Fibronectin type-III" evidence="4">
    <location>
        <begin position="624"/>
        <end position="720"/>
    </location>
</feature>
<dbReference type="InterPro" id="IPR036116">
    <property type="entry name" value="FN3_sf"/>
</dbReference>
<dbReference type="CDD" id="cd00063">
    <property type="entry name" value="FN3"/>
    <property type="match status" value="2"/>
</dbReference>
<reference evidence="5" key="1">
    <citation type="submission" date="2021-01" db="UniProtKB">
        <authorList>
            <consortium name="EnsemblMetazoa"/>
        </authorList>
    </citation>
    <scope>IDENTIFICATION</scope>
</reference>
<feature type="chain" id="PRO_5029595155" description="Fibronectin type-III domain-containing protein" evidence="3">
    <location>
        <begin position="21"/>
        <end position="1137"/>
    </location>
</feature>
<dbReference type="PANTHER" id="PTHR31594">
    <property type="entry name" value="AIG1-TYPE G DOMAIN-CONTAINING PROTEIN"/>
    <property type="match status" value="1"/>
</dbReference>
<dbReference type="Pfam" id="PF21109">
    <property type="entry name" value="Stonustoxin_helical"/>
    <property type="match status" value="1"/>
</dbReference>
<evidence type="ECO:0000313" key="6">
    <source>
        <dbReference type="Proteomes" id="UP000594262"/>
    </source>
</evidence>
<dbReference type="InterPro" id="IPR052090">
    <property type="entry name" value="Cytolytic_pore-forming_toxin"/>
</dbReference>
<organism evidence="5 6">
    <name type="scientific">Clytia hemisphaerica</name>
    <dbReference type="NCBI Taxonomy" id="252671"/>
    <lineage>
        <taxon>Eukaryota</taxon>
        <taxon>Metazoa</taxon>
        <taxon>Cnidaria</taxon>
        <taxon>Hydrozoa</taxon>
        <taxon>Hydroidolina</taxon>
        <taxon>Leptothecata</taxon>
        <taxon>Obeliida</taxon>
        <taxon>Clytiidae</taxon>
        <taxon>Clytia</taxon>
    </lineage>
</organism>
<dbReference type="Pfam" id="PF00090">
    <property type="entry name" value="TSP_1"/>
    <property type="match status" value="1"/>
</dbReference>
<dbReference type="InterPro" id="IPR002557">
    <property type="entry name" value="Chitin-bd_dom"/>
</dbReference>
<proteinExistence type="predicted"/>
<feature type="signal peptide" evidence="3">
    <location>
        <begin position="1"/>
        <end position="20"/>
    </location>
</feature>
<dbReference type="PANTHER" id="PTHR31594:SF14">
    <property type="entry name" value="FIBRONECTIN TYPE-III DOMAIN-CONTAINING PROTEIN"/>
    <property type="match status" value="1"/>
</dbReference>
<dbReference type="SMART" id="SM00209">
    <property type="entry name" value="TSP1"/>
    <property type="match status" value="1"/>
</dbReference>
<protein>
    <recommendedName>
        <fullName evidence="4">Fibronectin type-III domain-containing protein</fullName>
    </recommendedName>
</protein>
<dbReference type="InterPro" id="IPR000884">
    <property type="entry name" value="TSP1_rpt"/>
</dbReference>
<name>A0A7M5XE53_9CNID</name>
<dbReference type="EnsemblMetazoa" id="CLYHEMT022086.1">
    <property type="protein sequence ID" value="CLYHEMP022086.1"/>
    <property type="gene ID" value="CLYHEMG022086"/>
</dbReference>
<accession>A0A7M5XE53</accession>
<sequence>MVKLLIFLLVLIAEKITVNGLPESITGGLKDKRSVFVREEIQDDEEQIKCFPGIKRFSSLDERKYYSCEEGNGYAVLKTCPGNQVYWPQKEICYQPDEDETQGDQDVRVRRASSPQAKNKGRKATIIKRKLLRSDVSLGEFYDAKNDQFLSGVSLWSMEELEKHRKRRFARPSTNYQFDSGKTEDSRMNLMDIDASLKLSFMGGLIEVSGSAQYVRQSDVLTTDETFTLAYKSTSFYNVLPVTAVKNFPKQCDNKQATHVVSKVVYGQNAFYFFKRSVSRKENKEKIAGSLQVLVKSIPSFSIEGSATVKVDGEEKSFRESVQVRFNGDFKLPGGFPATFEEAVKSFKKLQDYTAQPPDYVNAVPVEVQLTPIQDFCDATDTILVSIGDSLTQQTAEMLSHFNVLIMEIKTLLNSGPAFAYPVIRENLNLYKIKLNSKFLKIKEKLQTLLPDIRAGKEGAKELNNLLVENNESPFEFVKSEAFLNSRSLEIRALNLLTDGFNEYSLKNFRVADFKQPTRAQIMMNYHHVVVLDVNILQSKQITQKFLQNEKINSSFWYKNDAKASELGKQKKLFKKFLEANQNSNKFGYLISINLRDEDQPIRVQAKRSGVADSLDFIIPDVRQIGKPKVTFVSYDHFKISVTKPSNAWVTHFLVEYWPIIDDSEESKTSLKFAFSLQNTQNVTITNLNYLTTYEVRIVHVTEFGISPTGEKVSVTTKPSSEPTILKFQSSESSLKISWSEPVYQANGIKIEDYRVVLKDSVGQVVADQQVQDVTNIKFDNLNAVTKYIVTVKAIAEFIRKDSATNTTKKIQEYSHPATLIAFTAANPLNPNSFQANADYYSVTLDLGKSNITQVPRVTGYVVRYSLMDSTGQNIKPGTSRTQSFPGNNDPKKIIGLASGFTYGLEVQEITTVGKSIFSSPVFIIRTDPRVTNGGYSQWTSWSVCNRMCGPGQQTRSRTCTNPDPSNGGTNCESLGQSSQTKSCNLKSCFETNIQECSWSRNIMVHGSGPVKYCYFNKKHSTTSLLVSVKTMVTVIGISRIFANCIRYYVTFNGNECSTPIDQAIQIGSYKNKLTMPITIRGICKLTNRCGNIKVGLNVNECDSGVYTDDTDYGRYATSSIIIEEVENARLTTARTS</sequence>
<keyword evidence="3" id="KW-0732">Signal</keyword>
<keyword evidence="1" id="KW-1015">Disulfide bond</keyword>
<dbReference type="InterPro" id="IPR013783">
    <property type="entry name" value="Ig-like_fold"/>
</dbReference>
<dbReference type="InterPro" id="IPR057873">
    <property type="entry name" value="CTHRC1_C"/>
</dbReference>
<dbReference type="OrthoDB" id="8954335at2759"/>
<dbReference type="GO" id="GO:0008061">
    <property type="term" value="F:chitin binding"/>
    <property type="evidence" value="ECO:0007669"/>
    <property type="project" value="InterPro"/>
</dbReference>
<dbReference type="Proteomes" id="UP000594262">
    <property type="component" value="Unplaced"/>
</dbReference>